<keyword evidence="2" id="KW-0456">Lyase</keyword>
<dbReference type="CDD" id="cd20306">
    <property type="entry name" value="cupin_OxDC-like"/>
    <property type="match status" value="2"/>
</dbReference>
<dbReference type="EC" id="4.1.1.2" evidence="2"/>
<gene>
    <name evidence="2" type="ORF">GGR11_001848</name>
</gene>
<dbReference type="InterPro" id="IPR014710">
    <property type="entry name" value="RmlC-like_jellyroll"/>
</dbReference>
<accession>A0A7W6A642</accession>
<evidence type="ECO:0000313" key="3">
    <source>
        <dbReference type="Proteomes" id="UP000532936"/>
    </source>
</evidence>
<dbReference type="GO" id="GO:0046564">
    <property type="term" value="F:oxalate decarboxylase activity"/>
    <property type="evidence" value="ECO:0007669"/>
    <property type="project" value="UniProtKB-EC"/>
</dbReference>
<dbReference type="EMBL" id="JACIDA010000002">
    <property type="protein sequence ID" value="MBB3872295.1"/>
    <property type="molecule type" value="Genomic_DNA"/>
</dbReference>
<protein>
    <submittedName>
        <fullName evidence="2">Oxalate decarboxylase</fullName>
        <ecNumber evidence="2">4.1.1.2</ecNumber>
    </submittedName>
</protein>
<dbReference type="Pfam" id="PF00190">
    <property type="entry name" value="Cupin_1"/>
    <property type="match status" value="2"/>
</dbReference>
<sequence>MSQPHASRHVRSLLTAPVVHDSDLGQIRRLNGDDFPLLKGLSIKRLQLAPGAIREPHWHVNANELGYCVAGKLLLTVVDNGHVVSRFTATPGQMFFIDNGALHAIENVGDTDAELIIAFSHERPEDFSFHASMGAMTDAVLGNTYDRPAAAFAQRDRDLGSPYLIRRPGPAYVPRDAAFADPHRFDIEAESPPINFPYGQARVSRTQFWPTLKNISMYSIKVPDDGMREPHWHPTTAEMGYVAEGRARMSILDPDGSLDTYLLQAGDVYFIPRAYPHQIEVLSDKIHFLIFFDQPTPGDIGYRLAASALLPDTLAATLGRAEAPDIPLTTVDPLIVRRINPLDPVV</sequence>
<comment type="caution">
    <text evidence="2">The sequence shown here is derived from an EMBL/GenBank/DDBJ whole genome shotgun (WGS) entry which is preliminary data.</text>
</comment>
<dbReference type="AlphaFoldDB" id="A0A7W6A642"/>
<organism evidence="2 3">
    <name type="scientific">Brevundimonas mediterranea</name>
    <dbReference type="NCBI Taxonomy" id="74329"/>
    <lineage>
        <taxon>Bacteria</taxon>
        <taxon>Pseudomonadati</taxon>
        <taxon>Pseudomonadota</taxon>
        <taxon>Alphaproteobacteria</taxon>
        <taxon>Caulobacterales</taxon>
        <taxon>Caulobacteraceae</taxon>
        <taxon>Brevundimonas</taxon>
    </lineage>
</organism>
<dbReference type="RefSeq" id="WP_183196472.1">
    <property type="nucleotide sequence ID" value="NZ_JACIDA010000002.1"/>
</dbReference>
<dbReference type="InterPro" id="IPR006045">
    <property type="entry name" value="Cupin_1"/>
</dbReference>
<evidence type="ECO:0000259" key="1">
    <source>
        <dbReference type="SMART" id="SM00835"/>
    </source>
</evidence>
<feature type="domain" description="Cupin type-1" evidence="1">
    <location>
        <begin position="185"/>
        <end position="332"/>
    </location>
</feature>
<proteinExistence type="predicted"/>
<dbReference type="Gene3D" id="2.60.120.10">
    <property type="entry name" value="Jelly Rolls"/>
    <property type="match status" value="2"/>
</dbReference>
<dbReference type="Proteomes" id="UP000532936">
    <property type="component" value="Unassembled WGS sequence"/>
</dbReference>
<dbReference type="SMART" id="SM00835">
    <property type="entry name" value="Cupin_1"/>
    <property type="match status" value="2"/>
</dbReference>
<name>A0A7W6A642_9CAUL</name>
<reference evidence="2 3" key="1">
    <citation type="submission" date="2020-08" db="EMBL/GenBank/DDBJ databases">
        <title>Genomic Encyclopedia of Type Strains, Phase IV (KMG-IV): sequencing the most valuable type-strain genomes for metagenomic binning, comparative biology and taxonomic classification.</title>
        <authorList>
            <person name="Goeker M."/>
        </authorList>
    </citation>
    <scope>NUCLEOTIDE SEQUENCE [LARGE SCALE GENOMIC DNA]</scope>
    <source>
        <strain evidence="2 3">DSM 14878</strain>
    </source>
</reference>
<dbReference type="InterPro" id="IPR011051">
    <property type="entry name" value="RmlC_Cupin_sf"/>
</dbReference>
<evidence type="ECO:0000313" key="2">
    <source>
        <dbReference type="EMBL" id="MBB3872295.1"/>
    </source>
</evidence>
<feature type="domain" description="Cupin type-1" evidence="1">
    <location>
        <begin position="11"/>
        <end position="153"/>
    </location>
</feature>
<dbReference type="SUPFAM" id="SSF51182">
    <property type="entry name" value="RmlC-like cupins"/>
    <property type="match status" value="1"/>
</dbReference>
<dbReference type="PANTHER" id="PTHR31238">
    <property type="entry name" value="GERMIN-LIKE PROTEIN SUBFAMILY 3 MEMBER 3"/>
    <property type="match status" value="1"/>
</dbReference>